<sequence>MSGIPPSPSRSPHSTLSEATNVESNRWHDRVGIIGLIYDDDNETARLDNVLVRRGLVVRIDQDDLEREAVIRGGASTGEPPSFDPDSPPRILRLDPQPFAGSRSKLGDLFEWRVDPRFLAIPLVRIVRRDQVLNPPWPTAEPIPPVRIRSDVDALLSQDACLARPDLLMEVLRETLRRLEQRRRDGLIARVSLEFQSDLNVLRWVAEGVLRLQSGVPLSSTQSRHLHLALLEIGGNAVEWGNRFRKECPVDLVWSWWRDRLEIEISDQGEGFDPSCLPHAAHADDPFLHLEIRQRLGLRDGGFGLMMARGLVDEFRIEQGGRRIVMIKRLDHHMTSASPSSPRSPVCCDRPRSGAVHDPRMS</sequence>
<gene>
    <name evidence="3" type="ordered locus">Isop_0795</name>
</gene>
<dbReference type="AlphaFoldDB" id="E8R1W4"/>
<dbReference type="GO" id="GO:0005524">
    <property type="term" value="F:ATP binding"/>
    <property type="evidence" value="ECO:0007669"/>
    <property type="project" value="UniProtKB-KW"/>
</dbReference>
<feature type="region of interest" description="Disordered" evidence="1">
    <location>
        <begin position="334"/>
        <end position="362"/>
    </location>
</feature>
<keyword evidence="3" id="KW-0547">Nucleotide-binding</keyword>
<organism evidence="3 4">
    <name type="scientific">Isosphaera pallida (strain ATCC 43644 / DSM 9630 / IS1B)</name>
    <dbReference type="NCBI Taxonomy" id="575540"/>
    <lineage>
        <taxon>Bacteria</taxon>
        <taxon>Pseudomonadati</taxon>
        <taxon>Planctomycetota</taxon>
        <taxon>Planctomycetia</taxon>
        <taxon>Isosphaerales</taxon>
        <taxon>Isosphaeraceae</taxon>
        <taxon>Isosphaera</taxon>
    </lineage>
</organism>
<feature type="region of interest" description="Disordered" evidence="1">
    <location>
        <begin position="1"/>
        <end position="22"/>
    </location>
</feature>
<evidence type="ECO:0000256" key="1">
    <source>
        <dbReference type="SAM" id="MobiDB-lite"/>
    </source>
</evidence>
<dbReference type="Pfam" id="PF13581">
    <property type="entry name" value="HATPase_c_2"/>
    <property type="match status" value="1"/>
</dbReference>
<keyword evidence="3" id="KW-0067">ATP-binding</keyword>
<dbReference type="KEGG" id="ipa:Isop_0795"/>
<dbReference type="STRING" id="575540.Isop_0795"/>
<dbReference type="eggNOG" id="COG2172">
    <property type="taxonomic scope" value="Bacteria"/>
</dbReference>
<keyword evidence="4" id="KW-1185">Reference proteome</keyword>
<reference key="1">
    <citation type="submission" date="2010-11" db="EMBL/GenBank/DDBJ databases">
        <title>The complete sequence of chromosome of Isophaera pallida ATCC 43644.</title>
        <authorList>
            <consortium name="US DOE Joint Genome Institute (JGI-PGF)"/>
            <person name="Lucas S."/>
            <person name="Copeland A."/>
            <person name="Lapidus A."/>
            <person name="Bruce D."/>
            <person name="Goodwin L."/>
            <person name="Pitluck S."/>
            <person name="Kyrpides N."/>
            <person name="Mavromatis K."/>
            <person name="Pagani I."/>
            <person name="Ivanova N."/>
            <person name="Saunders E."/>
            <person name="Brettin T."/>
            <person name="Detter J.C."/>
            <person name="Han C."/>
            <person name="Tapia R."/>
            <person name="Land M."/>
            <person name="Hauser L."/>
            <person name="Markowitz V."/>
            <person name="Cheng J.-F."/>
            <person name="Hugenholtz P."/>
            <person name="Woyke T."/>
            <person name="Wu D."/>
            <person name="Eisen J.A."/>
        </authorList>
    </citation>
    <scope>NUCLEOTIDE SEQUENCE</scope>
    <source>
        <strain>ATCC 43644</strain>
    </source>
</reference>
<evidence type="ECO:0000313" key="3">
    <source>
        <dbReference type="EMBL" id="ADV61386.1"/>
    </source>
</evidence>
<dbReference type="Gene3D" id="3.30.565.10">
    <property type="entry name" value="Histidine kinase-like ATPase, C-terminal domain"/>
    <property type="match status" value="1"/>
</dbReference>
<dbReference type="SUPFAM" id="SSF55874">
    <property type="entry name" value="ATPase domain of HSP90 chaperone/DNA topoisomerase II/histidine kinase"/>
    <property type="match status" value="1"/>
</dbReference>
<dbReference type="InterPro" id="IPR036890">
    <property type="entry name" value="HATPase_C_sf"/>
</dbReference>
<feature type="compositionally biased region" description="Polar residues" evidence="1">
    <location>
        <begin position="10"/>
        <end position="22"/>
    </location>
</feature>
<dbReference type="CDD" id="cd16936">
    <property type="entry name" value="HATPase_RsbW-like"/>
    <property type="match status" value="1"/>
</dbReference>
<dbReference type="HOGENOM" id="CLU_764562_0_0_0"/>
<dbReference type="OrthoDB" id="9792240at2"/>
<name>E8R1W4_ISOPI</name>
<feature type="compositionally biased region" description="Basic and acidic residues" evidence="1">
    <location>
        <begin position="349"/>
        <end position="362"/>
    </location>
</feature>
<evidence type="ECO:0000259" key="2">
    <source>
        <dbReference type="Pfam" id="PF13581"/>
    </source>
</evidence>
<protein>
    <submittedName>
        <fullName evidence="3">ATP-binding region ATPase domain protein</fullName>
    </submittedName>
</protein>
<evidence type="ECO:0000313" key="4">
    <source>
        <dbReference type="Proteomes" id="UP000008631"/>
    </source>
</evidence>
<feature type="domain" description="Histidine kinase/HSP90-like ATPase" evidence="2">
    <location>
        <begin position="199"/>
        <end position="328"/>
    </location>
</feature>
<accession>E8R1W4</accession>
<proteinExistence type="predicted"/>
<dbReference type="InParanoid" id="E8R1W4"/>
<dbReference type="InterPro" id="IPR003594">
    <property type="entry name" value="HATPase_dom"/>
</dbReference>
<reference evidence="3 4" key="2">
    <citation type="journal article" date="2011" name="Stand. Genomic Sci.">
        <title>Complete genome sequence of Isosphaera pallida type strain (IS1B).</title>
        <authorList>
            <consortium name="US DOE Joint Genome Institute (JGI-PGF)"/>
            <person name="Goker M."/>
            <person name="Cleland D."/>
            <person name="Saunders E."/>
            <person name="Lapidus A."/>
            <person name="Nolan M."/>
            <person name="Lucas S."/>
            <person name="Hammon N."/>
            <person name="Deshpande S."/>
            <person name="Cheng J.F."/>
            <person name="Tapia R."/>
            <person name="Han C."/>
            <person name="Goodwin L."/>
            <person name="Pitluck S."/>
            <person name="Liolios K."/>
            <person name="Pagani I."/>
            <person name="Ivanova N."/>
            <person name="Mavromatis K."/>
            <person name="Pati A."/>
            <person name="Chen A."/>
            <person name="Palaniappan K."/>
            <person name="Land M."/>
            <person name="Hauser L."/>
            <person name="Chang Y.J."/>
            <person name="Jeffries C.D."/>
            <person name="Detter J.C."/>
            <person name="Beck B."/>
            <person name="Woyke T."/>
            <person name="Bristow J."/>
            <person name="Eisen J.A."/>
            <person name="Markowitz V."/>
            <person name="Hugenholtz P."/>
            <person name="Kyrpides N.C."/>
            <person name="Klenk H.P."/>
        </authorList>
    </citation>
    <scope>NUCLEOTIDE SEQUENCE [LARGE SCALE GENOMIC DNA]</scope>
    <source>
        <strain evidence="4">ATCC 43644 / DSM 9630 / IS1B</strain>
    </source>
</reference>
<dbReference type="Proteomes" id="UP000008631">
    <property type="component" value="Chromosome"/>
</dbReference>
<dbReference type="EMBL" id="CP002353">
    <property type="protein sequence ID" value="ADV61386.1"/>
    <property type="molecule type" value="Genomic_DNA"/>
</dbReference>